<dbReference type="InterPro" id="IPR013745">
    <property type="entry name" value="Bit61/PRR5"/>
</dbReference>
<feature type="region of interest" description="Disordered" evidence="1">
    <location>
        <begin position="162"/>
        <end position="223"/>
    </location>
</feature>
<keyword evidence="3" id="KW-1185">Reference proteome</keyword>
<feature type="compositionally biased region" description="Polar residues" evidence="1">
    <location>
        <begin position="384"/>
        <end position="405"/>
    </location>
</feature>
<feature type="compositionally biased region" description="Basic and acidic residues" evidence="1">
    <location>
        <begin position="259"/>
        <end position="281"/>
    </location>
</feature>
<dbReference type="Pfam" id="PF08539">
    <property type="entry name" value="HbrB"/>
    <property type="match status" value="1"/>
</dbReference>
<feature type="compositionally biased region" description="Low complexity" evidence="1">
    <location>
        <begin position="68"/>
        <end position="83"/>
    </location>
</feature>
<dbReference type="PANTHER" id="PTHR32428">
    <property type="entry name" value="TARGET OF RAPAMYCIN COMPLEX 2 SUBUNIT BIT61-RELATED"/>
    <property type="match status" value="1"/>
</dbReference>
<feature type="compositionally biased region" description="Polar residues" evidence="1">
    <location>
        <begin position="47"/>
        <end position="62"/>
    </location>
</feature>
<feature type="compositionally biased region" description="Basic residues" evidence="1">
    <location>
        <begin position="361"/>
        <end position="375"/>
    </location>
</feature>
<feature type="compositionally biased region" description="Basic and acidic residues" evidence="1">
    <location>
        <begin position="427"/>
        <end position="451"/>
    </location>
</feature>
<feature type="region of interest" description="Disordered" evidence="1">
    <location>
        <begin position="1"/>
        <end position="138"/>
    </location>
</feature>
<feature type="compositionally biased region" description="Basic and acidic residues" evidence="1">
    <location>
        <begin position="779"/>
        <end position="789"/>
    </location>
</feature>
<reference evidence="2 3" key="1">
    <citation type="submission" date="2017-04" db="EMBL/GenBank/DDBJ databases">
        <title>Draft genome sequence of Marssonina coronaria NL1: causal agent of apple blotch.</title>
        <authorList>
            <person name="Cheng Q."/>
        </authorList>
    </citation>
    <scope>NUCLEOTIDE SEQUENCE [LARGE SCALE GENOMIC DNA]</scope>
    <source>
        <strain evidence="2 3">NL1</strain>
    </source>
</reference>
<dbReference type="AlphaFoldDB" id="A0A218Z573"/>
<evidence type="ECO:0000313" key="2">
    <source>
        <dbReference type="EMBL" id="OWP02366.1"/>
    </source>
</evidence>
<proteinExistence type="predicted"/>
<dbReference type="GO" id="GO:0038203">
    <property type="term" value="P:TORC2 signaling"/>
    <property type="evidence" value="ECO:0007669"/>
    <property type="project" value="TreeGrafter"/>
</dbReference>
<feature type="compositionally biased region" description="Acidic residues" evidence="1">
    <location>
        <begin position="36"/>
        <end position="45"/>
    </location>
</feature>
<organism evidence="2 3">
    <name type="scientific">Diplocarpon coronariae</name>
    <dbReference type="NCBI Taxonomy" id="2795749"/>
    <lineage>
        <taxon>Eukaryota</taxon>
        <taxon>Fungi</taxon>
        <taxon>Dikarya</taxon>
        <taxon>Ascomycota</taxon>
        <taxon>Pezizomycotina</taxon>
        <taxon>Leotiomycetes</taxon>
        <taxon>Helotiales</taxon>
        <taxon>Drepanopezizaceae</taxon>
        <taxon>Diplocarpon</taxon>
    </lineage>
</organism>
<dbReference type="Proteomes" id="UP000242519">
    <property type="component" value="Unassembled WGS sequence"/>
</dbReference>
<dbReference type="STRING" id="503106.A0A218Z573"/>
<dbReference type="EMBL" id="MZNU01000236">
    <property type="protein sequence ID" value="OWP02366.1"/>
    <property type="molecule type" value="Genomic_DNA"/>
</dbReference>
<gene>
    <name evidence="2" type="ORF">B2J93_3154</name>
</gene>
<evidence type="ECO:0008006" key="4">
    <source>
        <dbReference type="Google" id="ProtNLM"/>
    </source>
</evidence>
<feature type="compositionally biased region" description="Polar residues" evidence="1">
    <location>
        <begin position="84"/>
        <end position="113"/>
    </location>
</feature>
<accession>A0A218Z573</accession>
<dbReference type="PANTHER" id="PTHR32428:SF2">
    <property type="entry name" value="TARGET OF RAPAMYCIN COMPLEX 2 SUBUNIT BIT61-RELATED"/>
    <property type="match status" value="1"/>
</dbReference>
<comment type="caution">
    <text evidence="2">The sequence shown here is derived from an EMBL/GenBank/DDBJ whole genome shotgun (WGS) entry which is preliminary data.</text>
</comment>
<feature type="region of interest" description="Disordered" evidence="1">
    <location>
        <begin position="248"/>
        <end position="281"/>
    </location>
</feature>
<evidence type="ECO:0000313" key="3">
    <source>
        <dbReference type="Proteomes" id="UP000242519"/>
    </source>
</evidence>
<feature type="compositionally biased region" description="Polar residues" evidence="1">
    <location>
        <begin position="734"/>
        <end position="746"/>
    </location>
</feature>
<evidence type="ECO:0000256" key="1">
    <source>
        <dbReference type="SAM" id="MobiDB-lite"/>
    </source>
</evidence>
<dbReference type="OrthoDB" id="2290221at2759"/>
<protein>
    <recommendedName>
        <fullName evidence="4">HbrB-like protein</fullName>
    </recommendedName>
</protein>
<dbReference type="GO" id="GO:0031932">
    <property type="term" value="C:TORC2 complex"/>
    <property type="evidence" value="ECO:0007669"/>
    <property type="project" value="TreeGrafter"/>
</dbReference>
<feature type="compositionally biased region" description="Polar residues" evidence="1">
    <location>
        <begin position="175"/>
        <end position="193"/>
    </location>
</feature>
<name>A0A218Z573_9HELO</name>
<feature type="region of interest" description="Disordered" evidence="1">
    <location>
        <begin position="348"/>
        <end position="461"/>
    </location>
</feature>
<feature type="region of interest" description="Disordered" evidence="1">
    <location>
        <begin position="684"/>
        <end position="790"/>
    </location>
</feature>
<dbReference type="InParanoid" id="A0A218Z573"/>
<sequence>MSNQPRGTPIQRAPGSFSPMVQPSTSRPALRRVESSDDDDNDGDDTLLTTSKPRATPVTQHGLTALPSRPLYSSSPANSSTSSLQNFSRPTLNTALGSQASRNASPLSVTPKSAASDFHRGHGRKHSQTQGSFEPYLPTAVNSNLQNMANLNNGLSASQIAAQAAMQHQTHNRQRSQTVPTQVHEGTNALQNRRPSRGGPKNTPILSLTEASGPREQSFGGQIYQNGLLGGSNGNAAQTAANLVFPKSPTASHGLPASVDHDPHLGHRTQQDKHLKSEKSKVKLFSRPAKIGISKDKEAKAGTLPSPSKMASTLASLQRMNFSTNSLADPVSSAASIYSMANSSTATIRAVESQQPEKDKEKHKHHFLSRGKHKLSSKDDHNLHLSSAASNSRPADPSAPSSLYNFNLPPSPGPTSTSFAKSMSGLDLRHGGRALREKKKEEKSDALRDNELSYQNSNDWPGPSSLGSIGGASYLGSTAGSYGYPSSVHGVDADIGKHGLANLGPDDAWPYLRAKLLVMFEGEDLRLPVEDFNRLVIVNLQRCIQKRAPNLVIEDLRDLLSTGFSSLDQTLRRTPDERLIPRLVEMWLFTFTTVLPYMQAVFLPLDLEFSGHGPLMTASQAEDFWGALPGTSNESVPASQALEVRRIVLIAYRDTVILPRFDTLKTIFSRLCLESISLPIPTTDNLSTSPDSLSGGRPLTAMSLDPSHASYGSQTTTLLGGGGSSGDGSSNRSRAISNVSYGSEHSASGLGIAGANLPPPPARPFTPSSTHPLHPLSRGQRDKTVEDSSKQLTEMVGRMLQCMSVLASVGVGGCGEENHQWKMEELTRGLKLNWLGRGRTGRNRRGLVGARVPEMVGRNAMSVT</sequence>